<dbReference type="GO" id="GO:0030247">
    <property type="term" value="F:polysaccharide binding"/>
    <property type="evidence" value="ECO:0007669"/>
    <property type="project" value="InterPro"/>
</dbReference>
<evidence type="ECO:0000256" key="13">
    <source>
        <dbReference type="ARBA" id="ARBA00047899"/>
    </source>
</evidence>
<comment type="catalytic activity">
    <reaction evidence="13">
        <text>L-threonyl-[protein] + ATP = O-phospho-L-threonyl-[protein] + ADP + H(+)</text>
        <dbReference type="Rhea" id="RHEA:46608"/>
        <dbReference type="Rhea" id="RHEA-COMP:11060"/>
        <dbReference type="Rhea" id="RHEA-COMP:11605"/>
        <dbReference type="ChEBI" id="CHEBI:15378"/>
        <dbReference type="ChEBI" id="CHEBI:30013"/>
        <dbReference type="ChEBI" id="CHEBI:30616"/>
        <dbReference type="ChEBI" id="CHEBI:61977"/>
        <dbReference type="ChEBI" id="CHEBI:456216"/>
        <dbReference type="EC" id="2.7.11.1"/>
    </reaction>
</comment>
<name>A0A5J5BLY7_9ASTE</name>
<dbReference type="Pfam" id="PF00069">
    <property type="entry name" value="Pkinase"/>
    <property type="match status" value="1"/>
</dbReference>
<dbReference type="AlphaFoldDB" id="A0A5J5BLY7"/>
<dbReference type="PROSITE" id="PS00108">
    <property type="entry name" value="PROTEIN_KINASE_ST"/>
    <property type="match status" value="1"/>
</dbReference>
<evidence type="ECO:0000256" key="5">
    <source>
        <dbReference type="ARBA" id="ARBA00022692"/>
    </source>
</evidence>
<evidence type="ECO:0000256" key="10">
    <source>
        <dbReference type="ARBA" id="ARBA00022989"/>
    </source>
</evidence>
<evidence type="ECO:0000256" key="8">
    <source>
        <dbReference type="ARBA" id="ARBA00022777"/>
    </source>
</evidence>
<evidence type="ECO:0000256" key="9">
    <source>
        <dbReference type="ARBA" id="ARBA00022840"/>
    </source>
</evidence>
<dbReference type="EC" id="2.7.11.1" evidence="2"/>
<dbReference type="GO" id="GO:0016020">
    <property type="term" value="C:membrane"/>
    <property type="evidence" value="ECO:0007669"/>
    <property type="project" value="UniProtKB-SubCell"/>
</dbReference>
<evidence type="ECO:0000256" key="15">
    <source>
        <dbReference type="PROSITE-ProRule" id="PRU10141"/>
    </source>
</evidence>
<keyword evidence="10" id="KW-1133">Transmembrane helix</keyword>
<dbReference type="PROSITE" id="PS50011">
    <property type="entry name" value="PROTEIN_KINASE_DOM"/>
    <property type="match status" value="1"/>
</dbReference>
<keyword evidence="4" id="KW-0808">Transferase</keyword>
<keyword evidence="19" id="KW-1185">Reference proteome</keyword>
<accession>A0A5J5BLY7</accession>
<dbReference type="InterPro" id="IPR000719">
    <property type="entry name" value="Prot_kinase_dom"/>
</dbReference>
<keyword evidence="6 16" id="KW-0732">Signal</keyword>
<keyword evidence="8" id="KW-0418">Kinase</keyword>
<sequence length="879" mass="97970">MHFQVFSSRLTPTIISLFILVAFWTSRAQYDEQFSECSTRAFNCGQNIQNTGYPFWGDNRPKFCGHPQLELSCQNNDHATIVINTQTFRVLEINQSMHRMTLARLDLWDDHCLQTFSNISLNNTLFGYSPTVRILNIFYGCTPNTTINNSILEVQNNFTCAADRFREHGGFYVDESFLRVGLENNTSCEIGIEVPILMTSLDGLRNGLVQLQEALNLGFELVYSADNVECSSCEDSDGICGSDPISNQFVCLCGDQPYSALCQHHVHRTLSVGLNSGLCVPKNCGNGPNISYPFWIPDEQESYCGSSGFQITCNSNNPVLAISDDDYVIKEIIYTNHSFLLANAAAFDSGTTCPIPLHNFSINHTPFSYGPSYWDLFFFYNCTSPANEYGTYSVDCASNATHHSFAVFHSELLEFKNYSIESCQSVVNAPVDADDLNKFLEMSFTDILKAGFVLQWNAVNCSNCENSGGICGSHNDEFACFCNDQPHLNTCNNDKKVNWGLKLGIGASTVGIGILMTCIIICCFRSRTSSYKSIKFWEKKTNDDNIIEACIKQNGSLAPKRYSYSEVKKMTNFLRDKLGQGGYGSVHRGKLFDGRPVAVKILNGSKGNGEEFINEVSSISRTSHVNIVSLLGFCFDGHDKRALIYEFMPNGSLEKFIYSEGPLKASGQLGWEKLYQIAIGIARGLEYLHRGCNTRILHFDIKPHNILLDEDFCPKISDFGLAKLCPKKDSIISMLGARGTIGYIAPEVLCRNFGGVSHKSDVYSYGMMILEMVGGRKNIDVGVSHTSEIYFPHWIYKRLELDEDLGLQGDTIKEENEIARKMIIVGLWCIQTDPSQRPSISTVMDMLEGSMEALKIPPKPFLGSPARPVVNSSTISIIL</sequence>
<proteinExistence type="predicted"/>
<dbReference type="OrthoDB" id="4062651at2759"/>
<feature type="domain" description="Protein kinase" evidence="17">
    <location>
        <begin position="572"/>
        <end position="862"/>
    </location>
</feature>
<dbReference type="InterPro" id="IPR017441">
    <property type="entry name" value="Protein_kinase_ATP_BS"/>
</dbReference>
<dbReference type="InterPro" id="IPR011009">
    <property type="entry name" value="Kinase-like_dom_sf"/>
</dbReference>
<evidence type="ECO:0000256" key="16">
    <source>
        <dbReference type="SAM" id="SignalP"/>
    </source>
</evidence>
<keyword evidence="5" id="KW-0812">Transmembrane</keyword>
<evidence type="ECO:0000256" key="2">
    <source>
        <dbReference type="ARBA" id="ARBA00012513"/>
    </source>
</evidence>
<dbReference type="Pfam" id="PF13947">
    <property type="entry name" value="GUB_WAK_bind"/>
    <property type="match status" value="2"/>
</dbReference>
<evidence type="ECO:0000256" key="4">
    <source>
        <dbReference type="ARBA" id="ARBA00022679"/>
    </source>
</evidence>
<evidence type="ECO:0000256" key="12">
    <source>
        <dbReference type="ARBA" id="ARBA00023180"/>
    </source>
</evidence>
<dbReference type="InterPro" id="IPR032872">
    <property type="entry name" value="WAK_assoc_C"/>
</dbReference>
<evidence type="ECO:0000313" key="19">
    <source>
        <dbReference type="Proteomes" id="UP000325577"/>
    </source>
</evidence>
<dbReference type="Proteomes" id="UP000325577">
    <property type="component" value="Linkage Group LG12"/>
</dbReference>
<keyword evidence="3" id="KW-0723">Serine/threonine-protein kinase</keyword>
<comment type="subcellular location">
    <subcellularLocation>
        <location evidence="1">Membrane</location>
        <topology evidence="1">Single-pass type I membrane protein</topology>
    </subcellularLocation>
</comment>
<dbReference type="InterPro" id="IPR045874">
    <property type="entry name" value="LRK10/LRL21-25-like"/>
</dbReference>
<evidence type="ECO:0000256" key="7">
    <source>
        <dbReference type="ARBA" id="ARBA00022741"/>
    </source>
</evidence>
<feature type="binding site" evidence="15">
    <location>
        <position position="600"/>
    </location>
    <ligand>
        <name>ATP</name>
        <dbReference type="ChEBI" id="CHEBI:30616"/>
    </ligand>
</feature>
<evidence type="ECO:0000256" key="3">
    <source>
        <dbReference type="ARBA" id="ARBA00022527"/>
    </source>
</evidence>
<dbReference type="FunFam" id="1.10.510.10:FF:000590">
    <property type="entry name" value="PR5-like receptor kinase"/>
    <property type="match status" value="1"/>
</dbReference>
<evidence type="ECO:0000256" key="6">
    <source>
        <dbReference type="ARBA" id="ARBA00022729"/>
    </source>
</evidence>
<evidence type="ECO:0000256" key="1">
    <source>
        <dbReference type="ARBA" id="ARBA00004479"/>
    </source>
</evidence>
<keyword evidence="11" id="KW-0472">Membrane</keyword>
<dbReference type="Gene3D" id="1.10.510.10">
    <property type="entry name" value="Transferase(Phosphotransferase) domain 1"/>
    <property type="match status" value="1"/>
</dbReference>
<organism evidence="18 19">
    <name type="scientific">Nyssa sinensis</name>
    <dbReference type="NCBI Taxonomy" id="561372"/>
    <lineage>
        <taxon>Eukaryota</taxon>
        <taxon>Viridiplantae</taxon>
        <taxon>Streptophyta</taxon>
        <taxon>Embryophyta</taxon>
        <taxon>Tracheophyta</taxon>
        <taxon>Spermatophyta</taxon>
        <taxon>Magnoliopsida</taxon>
        <taxon>eudicotyledons</taxon>
        <taxon>Gunneridae</taxon>
        <taxon>Pentapetalae</taxon>
        <taxon>asterids</taxon>
        <taxon>Cornales</taxon>
        <taxon>Nyssaceae</taxon>
        <taxon>Nyssa</taxon>
    </lineage>
</organism>
<reference evidence="18 19" key="1">
    <citation type="submission" date="2019-09" db="EMBL/GenBank/DDBJ databases">
        <title>A chromosome-level genome assembly of the Chinese tupelo Nyssa sinensis.</title>
        <authorList>
            <person name="Yang X."/>
            <person name="Kang M."/>
            <person name="Yang Y."/>
            <person name="Xiong H."/>
            <person name="Wang M."/>
            <person name="Zhang Z."/>
            <person name="Wang Z."/>
            <person name="Wu H."/>
            <person name="Ma T."/>
            <person name="Liu J."/>
            <person name="Xi Z."/>
        </authorList>
    </citation>
    <scope>NUCLEOTIDE SEQUENCE [LARGE SCALE GENOMIC DNA]</scope>
    <source>
        <strain evidence="18">J267</strain>
        <tissue evidence="18">Leaf</tissue>
    </source>
</reference>
<dbReference type="InterPro" id="IPR008271">
    <property type="entry name" value="Ser/Thr_kinase_AS"/>
</dbReference>
<dbReference type="InterPro" id="IPR025287">
    <property type="entry name" value="WAK_GUB"/>
</dbReference>
<evidence type="ECO:0000256" key="11">
    <source>
        <dbReference type="ARBA" id="ARBA00023136"/>
    </source>
</evidence>
<keyword evidence="9 15" id="KW-0067">ATP-binding</keyword>
<evidence type="ECO:0000256" key="14">
    <source>
        <dbReference type="ARBA" id="ARBA00048679"/>
    </source>
</evidence>
<keyword evidence="12" id="KW-0325">Glycoprotein</keyword>
<feature type="signal peptide" evidence="16">
    <location>
        <begin position="1"/>
        <end position="28"/>
    </location>
</feature>
<dbReference type="EMBL" id="CM018035">
    <property type="protein sequence ID" value="KAA8542732.1"/>
    <property type="molecule type" value="Genomic_DNA"/>
</dbReference>
<dbReference type="Gene3D" id="3.30.200.20">
    <property type="entry name" value="Phosphorylase Kinase, domain 1"/>
    <property type="match status" value="1"/>
</dbReference>
<dbReference type="CDD" id="cd14066">
    <property type="entry name" value="STKc_IRAK"/>
    <property type="match status" value="1"/>
</dbReference>
<dbReference type="SMART" id="SM00220">
    <property type="entry name" value="S_TKc"/>
    <property type="match status" value="1"/>
</dbReference>
<dbReference type="PROSITE" id="PS00107">
    <property type="entry name" value="PROTEIN_KINASE_ATP"/>
    <property type="match status" value="1"/>
</dbReference>
<protein>
    <recommendedName>
        <fullName evidence="2">non-specific serine/threonine protein kinase</fullName>
        <ecNumber evidence="2">2.7.11.1</ecNumber>
    </recommendedName>
</protein>
<feature type="chain" id="PRO_5023802982" description="non-specific serine/threonine protein kinase" evidence="16">
    <location>
        <begin position="29"/>
        <end position="879"/>
    </location>
</feature>
<dbReference type="GO" id="GO:0005524">
    <property type="term" value="F:ATP binding"/>
    <property type="evidence" value="ECO:0007669"/>
    <property type="project" value="UniProtKB-UniRule"/>
</dbReference>
<keyword evidence="7 15" id="KW-0547">Nucleotide-binding</keyword>
<evidence type="ECO:0000259" key="17">
    <source>
        <dbReference type="PROSITE" id="PS50011"/>
    </source>
</evidence>
<dbReference type="PANTHER" id="PTHR27009">
    <property type="entry name" value="RUST RESISTANCE KINASE LR10-RELATED"/>
    <property type="match status" value="1"/>
</dbReference>
<dbReference type="SUPFAM" id="SSF56112">
    <property type="entry name" value="Protein kinase-like (PK-like)"/>
    <property type="match status" value="1"/>
</dbReference>
<evidence type="ECO:0000313" key="18">
    <source>
        <dbReference type="EMBL" id="KAA8542732.1"/>
    </source>
</evidence>
<dbReference type="GO" id="GO:0004674">
    <property type="term" value="F:protein serine/threonine kinase activity"/>
    <property type="evidence" value="ECO:0007669"/>
    <property type="project" value="UniProtKB-KW"/>
</dbReference>
<comment type="catalytic activity">
    <reaction evidence="14">
        <text>L-seryl-[protein] + ATP = O-phospho-L-seryl-[protein] + ADP + H(+)</text>
        <dbReference type="Rhea" id="RHEA:17989"/>
        <dbReference type="Rhea" id="RHEA-COMP:9863"/>
        <dbReference type="Rhea" id="RHEA-COMP:11604"/>
        <dbReference type="ChEBI" id="CHEBI:15378"/>
        <dbReference type="ChEBI" id="CHEBI:29999"/>
        <dbReference type="ChEBI" id="CHEBI:30616"/>
        <dbReference type="ChEBI" id="CHEBI:83421"/>
        <dbReference type="ChEBI" id="CHEBI:456216"/>
        <dbReference type="EC" id="2.7.11.1"/>
    </reaction>
</comment>
<dbReference type="Pfam" id="PF14380">
    <property type="entry name" value="WAK_assoc"/>
    <property type="match status" value="2"/>
</dbReference>
<gene>
    <name evidence="18" type="ORF">F0562_023884</name>
</gene>